<feature type="transmembrane region" description="Helical" evidence="2">
    <location>
        <begin position="12"/>
        <end position="29"/>
    </location>
</feature>
<comment type="caution">
    <text evidence="3">The sequence shown here is derived from an EMBL/GenBank/DDBJ whole genome shotgun (WGS) entry which is preliminary data.</text>
</comment>
<dbReference type="AlphaFoldDB" id="A0A8X8ZFN3"/>
<feature type="region of interest" description="Disordered" evidence="1">
    <location>
        <begin position="52"/>
        <end position="100"/>
    </location>
</feature>
<reference evidence="3" key="2">
    <citation type="submission" date="2020-08" db="EMBL/GenBank/DDBJ databases">
        <title>Plant Genome Project.</title>
        <authorList>
            <person name="Zhang R.-G."/>
        </authorList>
    </citation>
    <scope>NUCLEOTIDE SEQUENCE</scope>
    <source>
        <strain evidence="3">Huo1</strain>
        <tissue evidence="3">Leaf</tissue>
    </source>
</reference>
<proteinExistence type="predicted"/>
<evidence type="ECO:0000256" key="1">
    <source>
        <dbReference type="SAM" id="MobiDB-lite"/>
    </source>
</evidence>
<dbReference type="EMBL" id="PNBA02000013">
    <property type="protein sequence ID" value="KAG6403407.1"/>
    <property type="molecule type" value="Genomic_DNA"/>
</dbReference>
<protein>
    <submittedName>
        <fullName evidence="3">Uncharacterized protein</fullName>
    </submittedName>
</protein>
<reference evidence="3" key="1">
    <citation type="submission" date="2018-01" db="EMBL/GenBank/DDBJ databases">
        <authorList>
            <person name="Mao J.F."/>
        </authorList>
    </citation>
    <scope>NUCLEOTIDE SEQUENCE</scope>
    <source>
        <strain evidence="3">Huo1</strain>
        <tissue evidence="3">Leaf</tissue>
    </source>
</reference>
<sequence>MFLGYILEIKWVLHTFIVLNIALLLWHLLESDANILLLIIVSMMNLEISSRRGVGYPSDPSLKGKSTADVSNSSIDQLSRGVSDMNVNPTEDDGWQEYGKKSKNNYGRGCTKELNRNHNDYVASHPAIPPPLKNGWGWNTRAASSLPSDDGVVQKQSAQAANNLAFKSDEVDDDEEFDEIDTQMMSDDFDFDESQKRHETRKKNKWFKELFQCLDNLTVDQINEHERHWHAKMGLDIVACNL</sequence>
<evidence type="ECO:0000256" key="2">
    <source>
        <dbReference type="SAM" id="Phobius"/>
    </source>
</evidence>
<keyword evidence="2" id="KW-0812">Transmembrane</keyword>
<keyword evidence="4" id="KW-1185">Reference proteome</keyword>
<dbReference type="GO" id="GO:0051607">
    <property type="term" value="P:defense response to virus"/>
    <property type="evidence" value="ECO:0007669"/>
    <property type="project" value="InterPro"/>
</dbReference>
<evidence type="ECO:0000313" key="4">
    <source>
        <dbReference type="Proteomes" id="UP000298416"/>
    </source>
</evidence>
<dbReference type="Proteomes" id="UP000298416">
    <property type="component" value="Unassembled WGS sequence"/>
</dbReference>
<accession>A0A8X8ZFN3</accession>
<keyword evidence="2" id="KW-0472">Membrane</keyword>
<organism evidence="3">
    <name type="scientific">Salvia splendens</name>
    <name type="common">Scarlet sage</name>
    <dbReference type="NCBI Taxonomy" id="180675"/>
    <lineage>
        <taxon>Eukaryota</taxon>
        <taxon>Viridiplantae</taxon>
        <taxon>Streptophyta</taxon>
        <taxon>Embryophyta</taxon>
        <taxon>Tracheophyta</taxon>
        <taxon>Spermatophyta</taxon>
        <taxon>Magnoliopsida</taxon>
        <taxon>eudicotyledons</taxon>
        <taxon>Gunneridae</taxon>
        <taxon>Pentapetalae</taxon>
        <taxon>asterids</taxon>
        <taxon>lamiids</taxon>
        <taxon>Lamiales</taxon>
        <taxon>Lamiaceae</taxon>
        <taxon>Nepetoideae</taxon>
        <taxon>Mentheae</taxon>
        <taxon>Salviinae</taxon>
        <taxon>Salvia</taxon>
        <taxon>Salvia subgen. Calosphace</taxon>
        <taxon>core Calosphace</taxon>
    </lineage>
</organism>
<dbReference type="GO" id="GO:0031047">
    <property type="term" value="P:regulatory ncRNA-mediated gene silencing"/>
    <property type="evidence" value="ECO:0007669"/>
    <property type="project" value="InterPro"/>
</dbReference>
<gene>
    <name evidence="3" type="ORF">SASPL_135627</name>
</gene>
<dbReference type="InterPro" id="IPR044287">
    <property type="entry name" value="SGS3"/>
</dbReference>
<keyword evidence="2" id="KW-1133">Transmembrane helix</keyword>
<evidence type="ECO:0000313" key="3">
    <source>
        <dbReference type="EMBL" id="KAG6403407.1"/>
    </source>
</evidence>
<dbReference type="PANTHER" id="PTHR46602">
    <property type="entry name" value="PROTEIN SUPPRESSOR OF GENE SILENCING 3"/>
    <property type="match status" value="1"/>
</dbReference>
<dbReference type="PANTHER" id="PTHR46602:SF1">
    <property type="entry name" value="PROTEIN SUPPRESSOR OF GENE SILENCING 3"/>
    <property type="match status" value="1"/>
</dbReference>
<name>A0A8X8ZFN3_SALSN</name>
<feature type="compositionally biased region" description="Polar residues" evidence="1">
    <location>
        <begin position="68"/>
        <end position="77"/>
    </location>
</feature>